<sequence length="182" mass="19952">MPKKTSSRAEPHSAQRANPGKRKKAHSPSRHSSSSSSSGGAVNQRDADLVYFWQKFRKFAEGTAEKREARKRLLQVMARRSQVDSTMDLIGGLLFGSDEASKILNAVRPSGQPLADDWDCLKSMVRTYQDHCGSLAQYGMKHMRSFANICNAGVATEAMAKVAAQACAVVHSYDSTLDAHHL</sequence>
<keyword evidence="5" id="KW-1185">Reference proteome</keyword>
<dbReference type="FunFam" id="1.10.132.130:FF:000001">
    <property type="entry name" value="Vacuolar-processing enzyme beta-isozyme"/>
    <property type="match status" value="1"/>
</dbReference>
<comment type="similarity">
    <text evidence="1">Belongs to the peptidase C13 family.</text>
</comment>
<dbReference type="EMBL" id="BQKI01000075">
    <property type="protein sequence ID" value="GJN22110.1"/>
    <property type="molecule type" value="Genomic_DNA"/>
</dbReference>
<dbReference type="GO" id="GO:0004197">
    <property type="term" value="F:cysteine-type endopeptidase activity"/>
    <property type="evidence" value="ECO:0007669"/>
    <property type="project" value="TreeGrafter"/>
</dbReference>
<comment type="caution">
    <text evidence="4">The sequence shown here is derived from an EMBL/GenBank/DDBJ whole genome shotgun (WGS) entry which is preliminary data.</text>
</comment>
<dbReference type="PANTHER" id="PTHR12000:SF19">
    <property type="entry name" value="VACUOLAR-PROCESSING ENZYME"/>
    <property type="match status" value="1"/>
</dbReference>
<name>A0AAV5EI34_ELECO</name>
<dbReference type="AlphaFoldDB" id="A0AAV5EI34"/>
<reference evidence="4" key="2">
    <citation type="submission" date="2021-12" db="EMBL/GenBank/DDBJ databases">
        <title>Resequencing data analysis of finger millet.</title>
        <authorList>
            <person name="Hatakeyama M."/>
            <person name="Aluri S."/>
            <person name="Balachadran M.T."/>
            <person name="Sivarajan S.R."/>
            <person name="Poveda L."/>
            <person name="Shimizu-Inatsugi R."/>
            <person name="Schlapbach R."/>
            <person name="Sreeman S.M."/>
            <person name="Shimizu K.K."/>
        </authorList>
    </citation>
    <scope>NUCLEOTIDE SEQUENCE</scope>
</reference>
<dbReference type="Pfam" id="PF20985">
    <property type="entry name" value="Legum_prodom"/>
    <property type="match status" value="1"/>
</dbReference>
<dbReference type="GO" id="GO:0005773">
    <property type="term" value="C:vacuole"/>
    <property type="evidence" value="ECO:0007669"/>
    <property type="project" value="GOC"/>
</dbReference>
<dbReference type="InterPro" id="IPR046427">
    <property type="entry name" value="Legumain_prodom_sf"/>
</dbReference>
<evidence type="ECO:0000256" key="1">
    <source>
        <dbReference type="ARBA" id="ARBA00009941"/>
    </source>
</evidence>
<dbReference type="Proteomes" id="UP001054889">
    <property type="component" value="Unassembled WGS sequence"/>
</dbReference>
<organism evidence="4 5">
    <name type="scientific">Eleusine coracana subsp. coracana</name>
    <dbReference type="NCBI Taxonomy" id="191504"/>
    <lineage>
        <taxon>Eukaryota</taxon>
        <taxon>Viridiplantae</taxon>
        <taxon>Streptophyta</taxon>
        <taxon>Embryophyta</taxon>
        <taxon>Tracheophyta</taxon>
        <taxon>Spermatophyta</taxon>
        <taxon>Magnoliopsida</taxon>
        <taxon>Liliopsida</taxon>
        <taxon>Poales</taxon>
        <taxon>Poaceae</taxon>
        <taxon>PACMAD clade</taxon>
        <taxon>Chloridoideae</taxon>
        <taxon>Cynodonteae</taxon>
        <taxon>Eleusininae</taxon>
        <taxon>Eleusine</taxon>
    </lineage>
</organism>
<dbReference type="GO" id="GO:0051603">
    <property type="term" value="P:proteolysis involved in protein catabolic process"/>
    <property type="evidence" value="ECO:0007669"/>
    <property type="project" value="TreeGrafter"/>
</dbReference>
<evidence type="ECO:0000313" key="5">
    <source>
        <dbReference type="Proteomes" id="UP001054889"/>
    </source>
</evidence>
<evidence type="ECO:0000313" key="4">
    <source>
        <dbReference type="EMBL" id="GJN22110.1"/>
    </source>
</evidence>
<proteinExistence type="inferred from homology"/>
<dbReference type="InterPro" id="IPR048501">
    <property type="entry name" value="Legum_prodom"/>
</dbReference>
<feature type="compositionally biased region" description="Basic residues" evidence="2">
    <location>
        <begin position="19"/>
        <end position="29"/>
    </location>
</feature>
<dbReference type="PANTHER" id="PTHR12000">
    <property type="entry name" value="HEMOGLOBINASE FAMILY MEMBER"/>
    <property type="match status" value="1"/>
</dbReference>
<gene>
    <name evidence="4" type="primary">gb09646</name>
    <name evidence="4" type="ORF">PR202_gb09646</name>
</gene>
<feature type="domain" description="Legumain prodomain" evidence="3">
    <location>
        <begin position="71"/>
        <end position="167"/>
    </location>
</feature>
<reference evidence="4" key="1">
    <citation type="journal article" date="2018" name="DNA Res.">
        <title>Multiple hybrid de novo genome assembly of finger millet, an orphan allotetraploid crop.</title>
        <authorList>
            <person name="Hatakeyama M."/>
            <person name="Aluri S."/>
            <person name="Balachadran M.T."/>
            <person name="Sivarajan S.R."/>
            <person name="Patrignani A."/>
            <person name="Gruter S."/>
            <person name="Poveda L."/>
            <person name="Shimizu-Inatsugi R."/>
            <person name="Baeten J."/>
            <person name="Francoijs K.J."/>
            <person name="Nataraja K.N."/>
            <person name="Reddy Y.A.N."/>
            <person name="Phadnis S."/>
            <person name="Ravikumar R.L."/>
            <person name="Schlapbach R."/>
            <person name="Sreeman S.M."/>
            <person name="Shimizu K.K."/>
        </authorList>
    </citation>
    <scope>NUCLEOTIDE SEQUENCE</scope>
</reference>
<evidence type="ECO:0000259" key="3">
    <source>
        <dbReference type="Pfam" id="PF20985"/>
    </source>
</evidence>
<feature type="region of interest" description="Disordered" evidence="2">
    <location>
        <begin position="1"/>
        <end position="42"/>
    </location>
</feature>
<accession>A0AAV5EI34</accession>
<protein>
    <recommendedName>
        <fullName evidence="3">Legumain prodomain domain-containing protein</fullName>
    </recommendedName>
</protein>
<evidence type="ECO:0000256" key="2">
    <source>
        <dbReference type="SAM" id="MobiDB-lite"/>
    </source>
</evidence>
<dbReference type="InterPro" id="IPR001096">
    <property type="entry name" value="Peptidase_C13"/>
</dbReference>
<dbReference type="CDD" id="cd21115">
    <property type="entry name" value="legumain_C"/>
    <property type="match status" value="1"/>
</dbReference>
<dbReference type="GO" id="GO:0006624">
    <property type="term" value="P:vacuolar protein processing"/>
    <property type="evidence" value="ECO:0007669"/>
    <property type="project" value="TreeGrafter"/>
</dbReference>
<dbReference type="Gene3D" id="1.10.132.130">
    <property type="match status" value="1"/>
</dbReference>